<evidence type="ECO:0000256" key="11">
    <source>
        <dbReference type="RuleBase" id="RU367023"/>
    </source>
</evidence>
<proteinExistence type="inferred from homology"/>
<dbReference type="Pfam" id="PF03982">
    <property type="entry name" value="DAGAT"/>
    <property type="match status" value="1"/>
</dbReference>
<evidence type="ECO:0000256" key="5">
    <source>
        <dbReference type="ARBA" id="ARBA00022692"/>
    </source>
</evidence>
<keyword evidence="3" id="KW-0444">Lipid biosynthesis</keyword>
<keyword evidence="8" id="KW-0443">Lipid metabolism</keyword>
<evidence type="ECO:0000313" key="14">
    <source>
        <dbReference type="Proteomes" id="UP000751190"/>
    </source>
</evidence>
<keyword evidence="7 11" id="KW-1133">Transmembrane helix</keyword>
<dbReference type="AlphaFoldDB" id="A0A7R9UQL8"/>
<dbReference type="GO" id="GO:0019432">
    <property type="term" value="P:triglyceride biosynthetic process"/>
    <property type="evidence" value="ECO:0007669"/>
    <property type="project" value="TreeGrafter"/>
</dbReference>
<evidence type="ECO:0000256" key="7">
    <source>
        <dbReference type="ARBA" id="ARBA00022989"/>
    </source>
</evidence>
<evidence type="ECO:0000256" key="4">
    <source>
        <dbReference type="ARBA" id="ARBA00022679"/>
    </source>
</evidence>
<accession>A0A7R9UQL8</accession>
<sequence>MRIADNSTPLTTTALQTKVGSATARPKVGIANVVAVWLWLGWIANYWFSVVLACALAWLRWRTALGCLVGFYALLFALPRDAGVQMFGSTIGRWIVRRAAEYFAMRVLFEDVHAIRDSGSPLIFALEPHDVLPVSMLAFHATLDWIPGHVCAGLMTSAVFRLPGMKSVYSMLSAHSVDRATFSRLLQRGTSVCFCPGGVQEVIHLERENEVVLFLNARLGFAKLALQHRTPAVPAFTFGLAGTYSHRFMRGPIAERIARTIGFLPGVFWGLGAIPFGPPRPRTLTTVIGKPLPLPAGLPADGSPPPEMVREYHGQFVVAMRALFETHKAAMGMSQVCLRII</sequence>
<keyword evidence="14" id="KW-1185">Reference proteome</keyword>
<keyword evidence="10" id="KW-0012">Acyltransferase</keyword>
<keyword evidence="5 11" id="KW-0812">Transmembrane</keyword>
<protein>
    <recommendedName>
        <fullName evidence="11">Acyltransferase</fullName>
        <ecNumber evidence="11">2.3.1.-</ecNumber>
    </recommendedName>
</protein>
<reference evidence="12" key="1">
    <citation type="submission" date="2021-01" db="EMBL/GenBank/DDBJ databases">
        <authorList>
            <person name="Corre E."/>
            <person name="Pelletier E."/>
            <person name="Niang G."/>
            <person name="Scheremetjew M."/>
            <person name="Finn R."/>
            <person name="Kale V."/>
            <person name="Holt S."/>
            <person name="Cochrane G."/>
            <person name="Meng A."/>
            <person name="Brown T."/>
            <person name="Cohen L."/>
        </authorList>
    </citation>
    <scope>NUCLEOTIDE SEQUENCE</scope>
    <source>
        <strain evidence="12">RCC1537</strain>
    </source>
</reference>
<gene>
    <name evidence="13" type="ORF">KFE25_006050</name>
    <name evidence="12" type="ORF">PLUT1463_LOCUS6083</name>
</gene>
<dbReference type="GO" id="GO:0004144">
    <property type="term" value="F:diacylglycerol O-acyltransferase activity"/>
    <property type="evidence" value="ECO:0007669"/>
    <property type="project" value="TreeGrafter"/>
</dbReference>
<evidence type="ECO:0000256" key="3">
    <source>
        <dbReference type="ARBA" id="ARBA00022516"/>
    </source>
</evidence>
<dbReference type="EMBL" id="JAGTXO010000002">
    <property type="protein sequence ID" value="KAG8469595.1"/>
    <property type="molecule type" value="Genomic_DNA"/>
</dbReference>
<dbReference type="EC" id="2.3.1.-" evidence="11"/>
<evidence type="ECO:0000256" key="6">
    <source>
        <dbReference type="ARBA" id="ARBA00022824"/>
    </source>
</evidence>
<evidence type="ECO:0000256" key="8">
    <source>
        <dbReference type="ARBA" id="ARBA00023098"/>
    </source>
</evidence>
<keyword evidence="6 11" id="KW-0256">Endoplasmic reticulum</keyword>
<dbReference type="OMA" id="NDPKHAG"/>
<evidence type="ECO:0000313" key="13">
    <source>
        <dbReference type="EMBL" id="KAG8469595.1"/>
    </source>
</evidence>
<dbReference type="GO" id="GO:0005789">
    <property type="term" value="C:endoplasmic reticulum membrane"/>
    <property type="evidence" value="ECO:0007669"/>
    <property type="project" value="UniProtKB-SubCell"/>
</dbReference>
<dbReference type="InterPro" id="IPR007130">
    <property type="entry name" value="DAGAT"/>
</dbReference>
<organism evidence="12">
    <name type="scientific">Diacronema lutheri</name>
    <name type="common">Unicellular marine alga</name>
    <name type="synonym">Monochrysis lutheri</name>
    <dbReference type="NCBI Taxonomy" id="2081491"/>
    <lineage>
        <taxon>Eukaryota</taxon>
        <taxon>Haptista</taxon>
        <taxon>Haptophyta</taxon>
        <taxon>Pavlovophyceae</taxon>
        <taxon>Pavlovales</taxon>
        <taxon>Pavlovaceae</taxon>
        <taxon>Diacronema</taxon>
    </lineage>
</organism>
<evidence type="ECO:0000256" key="10">
    <source>
        <dbReference type="ARBA" id="ARBA00023315"/>
    </source>
</evidence>
<dbReference type="PANTHER" id="PTHR12317">
    <property type="entry name" value="DIACYLGLYCEROL O-ACYLTRANSFERASE"/>
    <property type="match status" value="1"/>
</dbReference>
<feature type="transmembrane region" description="Helical" evidence="11">
    <location>
        <begin position="59"/>
        <end position="78"/>
    </location>
</feature>
<dbReference type="EMBL" id="HBEB01009416">
    <property type="protein sequence ID" value="CAD8271769.1"/>
    <property type="molecule type" value="Transcribed_RNA"/>
</dbReference>
<comment type="similarity">
    <text evidence="2 11">Belongs to the diacylglycerol acyltransferase family.</text>
</comment>
<reference evidence="13" key="2">
    <citation type="submission" date="2021-05" db="EMBL/GenBank/DDBJ databases">
        <title>The genome of the haptophyte Pavlova lutheri (Diacronema luteri, Pavlovales) - a model for lipid biosynthesis in eukaryotic algae.</title>
        <authorList>
            <person name="Hulatt C.J."/>
            <person name="Posewitz M.C."/>
        </authorList>
    </citation>
    <scope>NUCLEOTIDE SEQUENCE</scope>
    <source>
        <strain evidence="13">NIVA-4/92</strain>
    </source>
</reference>
<evidence type="ECO:0000256" key="1">
    <source>
        <dbReference type="ARBA" id="ARBA00004477"/>
    </source>
</evidence>
<dbReference type="OrthoDB" id="264532at2759"/>
<feature type="transmembrane region" description="Helical" evidence="11">
    <location>
        <begin position="28"/>
        <end position="47"/>
    </location>
</feature>
<dbReference type="Proteomes" id="UP000751190">
    <property type="component" value="Unassembled WGS sequence"/>
</dbReference>
<evidence type="ECO:0000256" key="9">
    <source>
        <dbReference type="ARBA" id="ARBA00023136"/>
    </source>
</evidence>
<name>A0A7R9UQL8_DIALT</name>
<keyword evidence="9 11" id="KW-0472">Membrane</keyword>
<keyword evidence="4 11" id="KW-0808">Transferase</keyword>
<evidence type="ECO:0000256" key="2">
    <source>
        <dbReference type="ARBA" id="ARBA00005420"/>
    </source>
</evidence>
<comment type="subcellular location">
    <subcellularLocation>
        <location evidence="1 11">Endoplasmic reticulum membrane</location>
        <topology evidence="1 11">Multi-pass membrane protein</topology>
    </subcellularLocation>
</comment>
<evidence type="ECO:0000313" key="12">
    <source>
        <dbReference type="EMBL" id="CAD8271769.1"/>
    </source>
</evidence>
<dbReference type="PANTHER" id="PTHR12317:SF63">
    <property type="entry name" value="DIACYLGLYCEROL O-ACYLTRANSFERASE 2"/>
    <property type="match status" value="1"/>
</dbReference>